<evidence type="ECO:0000256" key="10">
    <source>
        <dbReference type="ARBA" id="ARBA00081573"/>
    </source>
</evidence>
<evidence type="ECO:0000256" key="5">
    <source>
        <dbReference type="ARBA" id="ARBA00022801"/>
    </source>
</evidence>
<protein>
    <recommendedName>
        <fullName evidence="9">Mlc titration factor A</fullName>
    </recommendedName>
    <alternativeName>
        <fullName evidence="10">Probable zinc metallopeptidase MtfA</fullName>
    </alternativeName>
</protein>
<keyword evidence="7" id="KW-0482">Metalloprotease</keyword>
<keyword evidence="3" id="KW-0645">Protease</keyword>
<dbReference type="InterPro" id="IPR042252">
    <property type="entry name" value="MtfA_N"/>
</dbReference>
<dbReference type="InterPro" id="IPR010384">
    <property type="entry name" value="MtfA_fam"/>
</dbReference>
<keyword evidence="4" id="KW-0479">Metal-binding</keyword>
<reference evidence="11 12" key="1">
    <citation type="submission" date="2012-11" db="EMBL/GenBank/DDBJ databases">
        <authorList>
            <person name="Linke B."/>
        </authorList>
    </citation>
    <scope>NUCLEOTIDE SEQUENCE [LARGE SCALE GENOMIC DNA]</scope>
    <source>
        <strain evidence="12">CFBP 1232</strain>
    </source>
</reference>
<evidence type="ECO:0000256" key="7">
    <source>
        <dbReference type="ARBA" id="ARBA00023049"/>
    </source>
</evidence>
<dbReference type="InterPro" id="IPR057256">
    <property type="entry name" value="MtfA_enterob"/>
</dbReference>
<evidence type="ECO:0000256" key="9">
    <source>
        <dbReference type="ARBA" id="ARBA00069903"/>
    </source>
</evidence>
<dbReference type="CDD" id="cd20169">
    <property type="entry name" value="Peptidase_M90_mtfA"/>
    <property type="match status" value="1"/>
</dbReference>
<reference evidence="11 12" key="2">
    <citation type="submission" date="2013-04" db="EMBL/GenBank/DDBJ databases">
        <title>Comparative genomics of 12 strains of Erwinia amylovora identifies a pan-genome with a large conserved core and provides insights into host specificity.</title>
        <authorList>
            <person name="Mann R.A."/>
            <person name="Smits T.H.M."/>
            <person name="Buehlmann A."/>
            <person name="Blom J."/>
            <person name="Goesmann A."/>
            <person name="Frey J.E."/>
            <person name="Plummer K.M."/>
            <person name="Beer S.V."/>
            <person name="Luck J."/>
            <person name="Duffy B."/>
            <person name="Rodoni B."/>
        </authorList>
    </citation>
    <scope>NUCLEOTIDE SEQUENCE [LARGE SCALE GENOMIC DNA]</scope>
    <source>
        <strain evidence="12">CFBP 1232</strain>
    </source>
</reference>
<dbReference type="GO" id="GO:0046872">
    <property type="term" value="F:metal ion binding"/>
    <property type="evidence" value="ECO:0007669"/>
    <property type="project" value="UniProtKB-KW"/>
</dbReference>
<dbReference type="InterPro" id="IPR024079">
    <property type="entry name" value="MetalloPept_cat_dom_sf"/>
</dbReference>
<dbReference type="FunFam" id="1.10.472.150:FF:000001">
    <property type="entry name" value="Protein MtfA"/>
    <property type="match status" value="1"/>
</dbReference>
<keyword evidence="6" id="KW-0862">Zinc</keyword>
<evidence type="ECO:0000313" key="12">
    <source>
        <dbReference type="Proteomes" id="UP000013111"/>
    </source>
</evidence>
<dbReference type="GO" id="GO:0006508">
    <property type="term" value="P:proteolysis"/>
    <property type="evidence" value="ECO:0007669"/>
    <property type="project" value="UniProtKB-KW"/>
</dbReference>
<organism evidence="11 12">
    <name type="scientific">Erwinia amylovora NBRC 12687 = CFBP 1232</name>
    <dbReference type="NCBI Taxonomy" id="1219359"/>
    <lineage>
        <taxon>Bacteria</taxon>
        <taxon>Pseudomonadati</taxon>
        <taxon>Pseudomonadota</taxon>
        <taxon>Gammaproteobacteria</taxon>
        <taxon>Enterobacterales</taxon>
        <taxon>Erwiniaceae</taxon>
        <taxon>Erwinia</taxon>
    </lineage>
</organism>
<gene>
    <name evidence="11" type="ORF">BN437_2219</name>
</gene>
<dbReference type="Gene3D" id="1.10.472.150">
    <property type="entry name" value="Glucose-regulated metallo-peptidase M90, N-terminal domain"/>
    <property type="match status" value="1"/>
</dbReference>
<evidence type="ECO:0000256" key="1">
    <source>
        <dbReference type="ARBA" id="ARBA00022438"/>
    </source>
</evidence>
<dbReference type="PANTHER" id="PTHR30164">
    <property type="entry name" value="MTFA PEPTIDASE"/>
    <property type="match status" value="1"/>
</dbReference>
<dbReference type="AlphaFoldDB" id="A0A831A5M5"/>
<evidence type="ECO:0000256" key="4">
    <source>
        <dbReference type="ARBA" id="ARBA00022723"/>
    </source>
</evidence>
<accession>A0A831A5M5</accession>
<sequence>MAFSRKERKKMIKWPWKSVNKAPDGGQPWKQALDIPLLSTLSTAESQDLCQLAERFLRQKRLVPLQGLELDPLSCCRLALLFCLPIMRLGFDWLDGFHDVLIYPSPFVVDDEWQDEFGLVHRERTVHAGQSWQQGPIVINWLDVEDSFDRSGYNLVIHEVAHKLDARGSGYANGIPAIALRDVPGWEGDLHAAAKLIQPEFNQQGEDVSSIDPYAASEPAECFAVLSEYFFSAPELLVHRFPALYQRFCQFYHQDPWQRLQQHNNGSTVH</sequence>
<dbReference type="SUPFAM" id="SSF55486">
    <property type="entry name" value="Metalloproteases ('zincins'), catalytic domain"/>
    <property type="match status" value="1"/>
</dbReference>
<keyword evidence="2" id="KW-0963">Cytoplasm</keyword>
<proteinExistence type="inferred from homology"/>
<evidence type="ECO:0000313" key="11">
    <source>
        <dbReference type="EMBL" id="CCO94144.1"/>
    </source>
</evidence>
<comment type="similarity">
    <text evidence="8">Belongs to the MtfA family.</text>
</comment>
<dbReference type="NCBIfam" id="NF011939">
    <property type="entry name" value="PRK15410.1"/>
    <property type="match status" value="1"/>
</dbReference>
<keyword evidence="5" id="KW-0378">Hydrolase</keyword>
<evidence type="ECO:0000256" key="2">
    <source>
        <dbReference type="ARBA" id="ARBA00022490"/>
    </source>
</evidence>
<dbReference type="FunFam" id="3.40.390.10:FF:000012">
    <property type="entry name" value="Protein MtfA"/>
    <property type="match status" value="1"/>
</dbReference>
<dbReference type="Pfam" id="PF06167">
    <property type="entry name" value="Peptidase_M90"/>
    <property type="match status" value="1"/>
</dbReference>
<dbReference type="GO" id="GO:0005829">
    <property type="term" value="C:cytosol"/>
    <property type="evidence" value="ECO:0007669"/>
    <property type="project" value="TreeGrafter"/>
</dbReference>
<keyword evidence="1" id="KW-0031">Aminopeptidase</keyword>
<dbReference type="GO" id="GO:0008237">
    <property type="term" value="F:metallopeptidase activity"/>
    <property type="evidence" value="ECO:0007669"/>
    <property type="project" value="UniProtKB-KW"/>
</dbReference>
<dbReference type="Proteomes" id="UP000013111">
    <property type="component" value="Unassembled WGS sequence"/>
</dbReference>
<dbReference type="GO" id="GO:0004177">
    <property type="term" value="F:aminopeptidase activity"/>
    <property type="evidence" value="ECO:0007669"/>
    <property type="project" value="UniProtKB-KW"/>
</dbReference>
<evidence type="ECO:0000256" key="8">
    <source>
        <dbReference type="ARBA" id="ARBA00061259"/>
    </source>
</evidence>
<dbReference type="Gene3D" id="3.40.390.10">
    <property type="entry name" value="Collagenase (Catalytic Domain)"/>
    <property type="match status" value="1"/>
</dbReference>
<dbReference type="EMBL" id="CAPB01000022">
    <property type="protein sequence ID" value="CCO94144.1"/>
    <property type="molecule type" value="Genomic_DNA"/>
</dbReference>
<dbReference type="PANTHER" id="PTHR30164:SF2">
    <property type="entry name" value="PROTEIN MTFA"/>
    <property type="match status" value="1"/>
</dbReference>
<evidence type="ECO:0000256" key="6">
    <source>
        <dbReference type="ARBA" id="ARBA00022833"/>
    </source>
</evidence>
<comment type="caution">
    <text evidence="11">The sequence shown here is derived from an EMBL/GenBank/DDBJ whole genome shotgun (WGS) entry which is preliminary data.</text>
</comment>
<name>A0A831A5M5_ERWAM</name>
<evidence type="ECO:0000256" key="3">
    <source>
        <dbReference type="ARBA" id="ARBA00022670"/>
    </source>
</evidence>